<dbReference type="InterPro" id="IPR036866">
    <property type="entry name" value="RibonucZ/Hydroxyglut_hydro"/>
</dbReference>
<evidence type="ECO:0000313" key="3">
    <source>
        <dbReference type="Proteomes" id="UP000620366"/>
    </source>
</evidence>
<dbReference type="SUPFAM" id="SSF56281">
    <property type="entry name" value="Metallo-hydrolase/oxidoreductase"/>
    <property type="match status" value="1"/>
</dbReference>
<dbReference type="AlphaFoldDB" id="A0A926DGL2"/>
<accession>A0A926DGL2</accession>
<dbReference type="Gene3D" id="3.60.15.10">
    <property type="entry name" value="Ribonuclease Z/Hydroxyacylglutathione hydrolase-like"/>
    <property type="match status" value="1"/>
</dbReference>
<dbReference type="InterPro" id="IPR001279">
    <property type="entry name" value="Metallo-B-lactamas"/>
</dbReference>
<dbReference type="Pfam" id="PF12706">
    <property type="entry name" value="Lactamase_B_2"/>
    <property type="match status" value="1"/>
</dbReference>
<organism evidence="2 3">
    <name type="scientific">Feifania hominis</name>
    <dbReference type="NCBI Taxonomy" id="2763660"/>
    <lineage>
        <taxon>Bacteria</taxon>
        <taxon>Bacillati</taxon>
        <taxon>Bacillota</taxon>
        <taxon>Clostridia</taxon>
        <taxon>Eubacteriales</taxon>
        <taxon>Feifaniaceae</taxon>
        <taxon>Feifania</taxon>
    </lineage>
</organism>
<gene>
    <name evidence="2" type="ORF">H8695_09520</name>
</gene>
<feature type="domain" description="Metallo-beta-lactamase" evidence="1">
    <location>
        <begin position="11"/>
        <end position="192"/>
    </location>
</feature>
<name>A0A926DGL2_9FIRM</name>
<protein>
    <submittedName>
        <fullName evidence="2">MBL fold metallo-hydrolase</fullName>
    </submittedName>
</protein>
<dbReference type="PANTHER" id="PTHR47619">
    <property type="entry name" value="METALLO-HYDROLASE YYCJ-RELATED"/>
    <property type="match status" value="1"/>
</dbReference>
<proteinExistence type="predicted"/>
<keyword evidence="3" id="KW-1185">Reference proteome</keyword>
<dbReference type="SMART" id="SM00849">
    <property type="entry name" value="Lactamase_B"/>
    <property type="match status" value="1"/>
</dbReference>
<dbReference type="RefSeq" id="WP_249300982.1">
    <property type="nucleotide sequence ID" value="NZ_JACRSP010000004.1"/>
</dbReference>
<dbReference type="InterPro" id="IPR052533">
    <property type="entry name" value="WalJ/YycJ-like"/>
</dbReference>
<dbReference type="EMBL" id="JACRSP010000004">
    <property type="protein sequence ID" value="MBC8536924.1"/>
    <property type="molecule type" value="Genomic_DNA"/>
</dbReference>
<reference evidence="2" key="1">
    <citation type="submission" date="2020-08" db="EMBL/GenBank/DDBJ databases">
        <title>Genome public.</title>
        <authorList>
            <person name="Liu C."/>
            <person name="Sun Q."/>
        </authorList>
    </citation>
    <scope>NUCLEOTIDE SEQUENCE</scope>
    <source>
        <strain evidence="2">BX7</strain>
    </source>
</reference>
<dbReference type="Proteomes" id="UP000620366">
    <property type="component" value="Unassembled WGS sequence"/>
</dbReference>
<evidence type="ECO:0000313" key="2">
    <source>
        <dbReference type="EMBL" id="MBC8536924.1"/>
    </source>
</evidence>
<evidence type="ECO:0000259" key="1">
    <source>
        <dbReference type="SMART" id="SM00849"/>
    </source>
</evidence>
<dbReference type="PANTHER" id="PTHR47619:SF1">
    <property type="entry name" value="EXODEOXYRIBONUCLEASE WALJ"/>
    <property type="match status" value="1"/>
</dbReference>
<comment type="caution">
    <text evidence="2">The sequence shown here is derived from an EMBL/GenBank/DDBJ whole genome shotgun (WGS) entry which is preliminary data.</text>
</comment>
<sequence>MRFVTLCSGSSGNATLVSHQNTHILIDAGLSFRALKTSLAKLGLEPRDLTALFLTHEHSDHVRGVPAIAEKTAVPIYGRRASLEAVVLASGTIMPDRLTALAGDGNFEAGELYVHPFETPHDSAACVGYSIFSPDGRKLSLVTDLGCVTETVAKNLHNSDFVLIESNYDEQMLRTGRYPPYLKRRIASDSGHLSNAACAEVVESLVCGGTEHFVLVHLSDKNNLPKLALETTCRRLMSRGVRPGEVTVDIAPRFEMSRPFDF</sequence>